<feature type="compositionally biased region" description="Basic and acidic residues" evidence="1">
    <location>
        <begin position="559"/>
        <end position="578"/>
    </location>
</feature>
<gene>
    <name evidence="2" type="ORF">CDV56_100612</name>
</gene>
<feature type="region of interest" description="Disordered" evidence="1">
    <location>
        <begin position="348"/>
        <end position="380"/>
    </location>
</feature>
<evidence type="ECO:0000313" key="2">
    <source>
        <dbReference type="EMBL" id="RHZ43234.1"/>
    </source>
</evidence>
<dbReference type="OrthoDB" id="2143914at2759"/>
<dbReference type="STRING" id="41047.A0A397G090"/>
<keyword evidence="3" id="KW-1185">Reference proteome</keyword>
<evidence type="ECO:0000313" key="3">
    <source>
        <dbReference type="Proteomes" id="UP000215305"/>
    </source>
</evidence>
<dbReference type="GeneID" id="38122586"/>
<name>A0A397G090_ASPTH</name>
<comment type="caution">
    <text evidence="2">The sequence shown here is derived from an EMBL/GenBank/DDBJ whole genome shotgun (WGS) entry which is preliminary data.</text>
</comment>
<organism evidence="2 3">
    <name type="scientific">Aspergillus thermomutatus</name>
    <name type="common">Neosartorya pseudofischeri</name>
    <dbReference type="NCBI Taxonomy" id="41047"/>
    <lineage>
        <taxon>Eukaryota</taxon>
        <taxon>Fungi</taxon>
        <taxon>Dikarya</taxon>
        <taxon>Ascomycota</taxon>
        <taxon>Pezizomycotina</taxon>
        <taxon>Eurotiomycetes</taxon>
        <taxon>Eurotiomycetidae</taxon>
        <taxon>Eurotiales</taxon>
        <taxon>Aspergillaceae</taxon>
        <taxon>Aspergillus</taxon>
        <taxon>Aspergillus subgen. Fumigati</taxon>
    </lineage>
</organism>
<dbReference type="RefSeq" id="XP_026609621.1">
    <property type="nucleotide sequence ID" value="XM_026754231.1"/>
</dbReference>
<sequence length="854" mass="94638">LIKEVSDDTVSGALETAPHCTVRLPPATACRRRASHCPLRYSARRFENSVESRRFYVPAPAAPTLPLHLYKPGLPPSNDHALSLPLFPLPVPRRPVCTVPPPPFFFLKMPRYPDMLLFQHSAISTFLASPPSAAASTTGLHLSPPRPSSGPHWDLITYPYPAPPANGKIAASVLFPCLGHATLGIAVKRCDWGQAPDLGFSPAYAGASLPFLPQFRSFSRPSNRISTAVLHLQNYPDSHNMLPAFQINNFKPWTPLPAKPYPPHRTLNASSPQTSNTPKPEPCHVLLPGTLLPPKHHLPARPPAEVCVHVSANTQLETETFGRSTASRQSSVPHVPAPDLIRPCYAQDETRTPTKPPGFQEDDAARNVPSPSASSSTDSLEDFLRIPDSLQDNIPIDPVILANLGPWESDDFQLHAPLAYGITNPETTCLYPEPPAILSSPASRFEVPGERDGSDNGGIQGSRYGGQRMQTPSPGTGPDQPSPDNHGKHQIKRKTRKSDGGIRKPPRVRSTSVPRDSFAALRSQFTSLPLDDRLQFLSWLFEGALSHCMSDTSQTACEELKARESRRSRPRPEIDQSRSVRKSVQTNPRKGMPWSTEEVDLLRQNGDTKEAERRLQPNTLFNLLHRCHDSLSQAIRVETNATLTTQGGVTDPVNRLFPKRIVPCLDFSQLQEQIWKNLDRTANFTSHPLFPSDTQIDYVATNIQNKPIFSKATLWNFERDTVDNFVEAIIEALRGDKTLRQEFGIEGRVAFYDRTNSSSLDDTLEQIHISDAPHPTTNTDRGRGRRKGRGKQVAQSQKRARSGRGRNRRADQFCVHVVADERQIPVYAVEFKAPHKLTVAELVAGLHEPNKACH</sequence>
<feature type="compositionally biased region" description="Basic residues" evidence="1">
    <location>
        <begin position="798"/>
        <end position="807"/>
    </location>
</feature>
<feature type="compositionally biased region" description="Gly residues" evidence="1">
    <location>
        <begin position="455"/>
        <end position="464"/>
    </location>
</feature>
<dbReference type="EMBL" id="NKHU02000463">
    <property type="protein sequence ID" value="RHZ43234.1"/>
    <property type="molecule type" value="Genomic_DNA"/>
</dbReference>
<dbReference type="VEuPathDB" id="FungiDB:CDV56_100612"/>
<feature type="non-terminal residue" evidence="2">
    <location>
        <position position="1"/>
    </location>
</feature>
<feature type="region of interest" description="Disordered" evidence="1">
    <location>
        <begin position="769"/>
        <end position="808"/>
    </location>
</feature>
<dbReference type="AlphaFoldDB" id="A0A397G090"/>
<protein>
    <submittedName>
        <fullName evidence="2">Uncharacterized protein</fullName>
    </submittedName>
</protein>
<feature type="region of interest" description="Disordered" evidence="1">
    <location>
        <begin position="320"/>
        <end position="339"/>
    </location>
</feature>
<proteinExistence type="predicted"/>
<feature type="region of interest" description="Disordered" evidence="1">
    <location>
        <begin position="432"/>
        <end position="515"/>
    </location>
</feature>
<accession>A0A397G090</accession>
<reference evidence="2" key="1">
    <citation type="submission" date="2018-08" db="EMBL/GenBank/DDBJ databases">
        <title>Draft genome sequence of azole-resistant Aspergillus thermomutatus (Neosartorya pseudofischeri) strain HMR AF 39, isolated from a human nasal aspirate.</title>
        <authorList>
            <person name="Parent-Michaud M."/>
            <person name="Dufresne P.J."/>
            <person name="Fournier E."/>
            <person name="Martineau C."/>
            <person name="Moreira S."/>
            <person name="Perkins V."/>
            <person name="De Repentigny L."/>
            <person name="Dufresne S.F."/>
        </authorList>
    </citation>
    <scope>NUCLEOTIDE SEQUENCE [LARGE SCALE GENOMIC DNA]</scope>
    <source>
        <strain evidence="2">HMR AF 39</strain>
    </source>
</reference>
<feature type="region of interest" description="Disordered" evidence="1">
    <location>
        <begin position="559"/>
        <end position="593"/>
    </location>
</feature>
<dbReference type="Proteomes" id="UP000215305">
    <property type="component" value="Unassembled WGS sequence"/>
</dbReference>
<evidence type="ECO:0000256" key="1">
    <source>
        <dbReference type="SAM" id="MobiDB-lite"/>
    </source>
</evidence>
<feature type="compositionally biased region" description="Polar residues" evidence="1">
    <location>
        <begin position="320"/>
        <end position="332"/>
    </location>
</feature>